<organism evidence="1">
    <name type="scientific">Anguilla anguilla</name>
    <name type="common">European freshwater eel</name>
    <name type="synonym">Muraena anguilla</name>
    <dbReference type="NCBI Taxonomy" id="7936"/>
    <lineage>
        <taxon>Eukaryota</taxon>
        <taxon>Metazoa</taxon>
        <taxon>Chordata</taxon>
        <taxon>Craniata</taxon>
        <taxon>Vertebrata</taxon>
        <taxon>Euteleostomi</taxon>
        <taxon>Actinopterygii</taxon>
        <taxon>Neopterygii</taxon>
        <taxon>Teleostei</taxon>
        <taxon>Anguilliformes</taxon>
        <taxon>Anguillidae</taxon>
        <taxon>Anguilla</taxon>
    </lineage>
</organism>
<reference evidence="1" key="1">
    <citation type="submission" date="2014-11" db="EMBL/GenBank/DDBJ databases">
        <authorList>
            <person name="Amaro Gonzalez C."/>
        </authorList>
    </citation>
    <scope>NUCLEOTIDE SEQUENCE</scope>
</reference>
<dbReference type="EMBL" id="GBXM01097313">
    <property type="protein sequence ID" value="JAH11264.1"/>
    <property type="molecule type" value="Transcribed_RNA"/>
</dbReference>
<name>A0A0E9Q3H0_ANGAN</name>
<accession>A0A0E9Q3H0</accession>
<protein>
    <submittedName>
        <fullName evidence="1">Uncharacterized protein</fullName>
    </submittedName>
</protein>
<evidence type="ECO:0000313" key="1">
    <source>
        <dbReference type="EMBL" id="JAH11264.1"/>
    </source>
</evidence>
<reference evidence="1" key="2">
    <citation type="journal article" date="2015" name="Fish Shellfish Immunol.">
        <title>Early steps in the European eel (Anguilla anguilla)-Vibrio vulnificus interaction in the gills: Role of the RtxA13 toxin.</title>
        <authorList>
            <person name="Callol A."/>
            <person name="Pajuelo D."/>
            <person name="Ebbesson L."/>
            <person name="Teles M."/>
            <person name="MacKenzie S."/>
            <person name="Amaro C."/>
        </authorList>
    </citation>
    <scope>NUCLEOTIDE SEQUENCE</scope>
</reference>
<dbReference type="AlphaFoldDB" id="A0A0E9Q3H0"/>
<sequence length="67" mass="7935">MERVQCQAVLDRETRYTSKDSGVEVRFILQGKRVGRQREFEVSESRMNRVLLSEKHHRAALFAPRFV</sequence>
<proteinExistence type="predicted"/>